<proteinExistence type="predicted"/>
<name>A0A2K1JQ67_PHYPA</name>
<evidence type="ECO:0000256" key="1">
    <source>
        <dbReference type="SAM" id="MobiDB-lite"/>
    </source>
</evidence>
<dbReference type="Gramene" id="Pp3c12_9990V3.1">
    <property type="protein sequence ID" value="PAC:32973002.CDS.1"/>
    <property type="gene ID" value="Pp3c12_9990"/>
</dbReference>
<keyword evidence="4" id="KW-1185">Reference proteome</keyword>
<gene>
    <name evidence="2" type="ORF">PHYPA_016061</name>
</gene>
<feature type="region of interest" description="Disordered" evidence="1">
    <location>
        <begin position="1"/>
        <end position="40"/>
    </location>
</feature>
<evidence type="ECO:0000313" key="2">
    <source>
        <dbReference type="EMBL" id="PNR43679.1"/>
    </source>
</evidence>
<feature type="compositionally biased region" description="Polar residues" evidence="1">
    <location>
        <begin position="22"/>
        <end position="37"/>
    </location>
</feature>
<evidence type="ECO:0000313" key="3">
    <source>
        <dbReference type="EnsemblPlants" id="PAC:32973002.CDS.1"/>
    </source>
</evidence>
<dbReference type="PaxDb" id="3218-PP1S91_47V6.1"/>
<protein>
    <submittedName>
        <fullName evidence="2 3">Uncharacterized protein</fullName>
    </submittedName>
</protein>
<evidence type="ECO:0000313" key="4">
    <source>
        <dbReference type="Proteomes" id="UP000006727"/>
    </source>
</evidence>
<dbReference type="InParanoid" id="A0A2K1JQ67"/>
<dbReference type="EMBL" id="ABEU02000012">
    <property type="protein sequence ID" value="PNR43679.1"/>
    <property type="molecule type" value="Genomic_DNA"/>
</dbReference>
<dbReference type="Gramene" id="Pp3c12_9990V3.2">
    <property type="protein sequence ID" value="PAC:32973003.CDS.1"/>
    <property type="gene ID" value="Pp3c12_9990"/>
</dbReference>
<organism evidence="2">
    <name type="scientific">Physcomitrium patens</name>
    <name type="common">Spreading-leaved earth moss</name>
    <name type="synonym">Physcomitrella patens</name>
    <dbReference type="NCBI Taxonomy" id="3218"/>
    <lineage>
        <taxon>Eukaryota</taxon>
        <taxon>Viridiplantae</taxon>
        <taxon>Streptophyta</taxon>
        <taxon>Embryophyta</taxon>
        <taxon>Bryophyta</taxon>
        <taxon>Bryophytina</taxon>
        <taxon>Bryopsida</taxon>
        <taxon>Funariidae</taxon>
        <taxon>Funariales</taxon>
        <taxon>Funariaceae</taxon>
        <taxon>Physcomitrium</taxon>
    </lineage>
</organism>
<accession>A0A2K1JQ67</accession>
<dbReference type="Proteomes" id="UP000006727">
    <property type="component" value="Chromosome 12"/>
</dbReference>
<reference evidence="2 4" key="2">
    <citation type="journal article" date="2018" name="Plant J.">
        <title>The Physcomitrella patens chromosome-scale assembly reveals moss genome structure and evolution.</title>
        <authorList>
            <person name="Lang D."/>
            <person name="Ullrich K.K."/>
            <person name="Murat F."/>
            <person name="Fuchs J."/>
            <person name="Jenkins J."/>
            <person name="Haas F.B."/>
            <person name="Piednoel M."/>
            <person name="Gundlach H."/>
            <person name="Van Bel M."/>
            <person name="Meyberg R."/>
            <person name="Vives C."/>
            <person name="Morata J."/>
            <person name="Symeonidi A."/>
            <person name="Hiss M."/>
            <person name="Muchero W."/>
            <person name="Kamisugi Y."/>
            <person name="Saleh O."/>
            <person name="Blanc G."/>
            <person name="Decker E.L."/>
            <person name="van Gessel N."/>
            <person name="Grimwood J."/>
            <person name="Hayes R.D."/>
            <person name="Graham S.W."/>
            <person name="Gunter L.E."/>
            <person name="McDaniel S.F."/>
            <person name="Hoernstein S.N.W."/>
            <person name="Larsson A."/>
            <person name="Li F.W."/>
            <person name="Perroud P.F."/>
            <person name="Phillips J."/>
            <person name="Ranjan P."/>
            <person name="Rokshar D.S."/>
            <person name="Rothfels C.J."/>
            <person name="Schneider L."/>
            <person name="Shu S."/>
            <person name="Stevenson D.W."/>
            <person name="Thummler F."/>
            <person name="Tillich M."/>
            <person name="Villarreal Aguilar J.C."/>
            <person name="Widiez T."/>
            <person name="Wong G.K."/>
            <person name="Wymore A."/>
            <person name="Zhang Y."/>
            <person name="Zimmer A.D."/>
            <person name="Quatrano R.S."/>
            <person name="Mayer K.F.X."/>
            <person name="Goodstein D."/>
            <person name="Casacuberta J.M."/>
            <person name="Vandepoele K."/>
            <person name="Reski R."/>
            <person name="Cuming A.C."/>
            <person name="Tuskan G.A."/>
            <person name="Maumus F."/>
            <person name="Salse J."/>
            <person name="Schmutz J."/>
            <person name="Rensing S.A."/>
        </authorList>
    </citation>
    <scope>NUCLEOTIDE SEQUENCE [LARGE SCALE GENOMIC DNA]</scope>
    <source>
        <strain evidence="3 4">cv. Gransden 2004</strain>
    </source>
</reference>
<sequence length="76" mass="8285">MVDRATDANLPELRKRQGSGKGTDQGTMNTSARSSSVLDHVPLRQDPLANAQGRRTAVIAFVKWSITLELFEPCSS</sequence>
<dbReference type="EnsemblPlants" id="Pp3c12_9990V3.2">
    <property type="protein sequence ID" value="PAC:32973003.CDS.1"/>
    <property type="gene ID" value="Pp3c12_9990"/>
</dbReference>
<reference evidence="3" key="3">
    <citation type="submission" date="2020-12" db="UniProtKB">
        <authorList>
            <consortium name="EnsemblPlants"/>
        </authorList>
    </citation>
    <scope>IDENTIFICATION</scope>
</reference>
<reference evidence="2 4" key="1">
    <citation type="journal article" date="2008" name="Science">
        <title>The Physcomitrella genome reveals evolutionary insights into the conquest of land by plants.</title>
        <authorList>
            <person name="Rensing S."/>
            <person name="Lang D."/>
            <person name="Zimmer A."/>
            <person name="Terry A."/>
            <person name="Salamov A."/>
            <person name="Shapiro H."/>
            <person name="Nishiyama T."/>
            <person name="Perroud P.-F."/>
            <person name="Lindquist E."/>
            <person name="Kamisugi Y."/>
            <person name="Tanahashi T."/>
            <person name="Sakakibara K."/>
            <person name="Fujita T."/>
            <person name="Oishi K."/>
            <person name="Shin-I T."/>
            <person name="Kuroki Y."/>
            <person name="Toyoda A."/>
            <person name="Suzuki Y."/>
            <person name="Hashimoto A."/>
            <person name="Yamaguchi K."/>
            <person name="Sugano A."/>
            <person name="Kohara Y."/>
            <person name="Fujiyama A."/>
            <person name="Anterola A."/>
            <person name="Aoki S."/>
            <person name="Ashton N."/>
            <person name="Barbazuk W.B."/>
            <person name="Barker E."/>
            <person name="Bennetzen J."/>
            <person name="Bezanilla M."/>
            <person name="Blankenship R."/>
            <person name="Cho S.H."/>
            <person name="Dutcher S."/>
            <person name="Estelle M."/>
            <person name="Fawcett J.A."/>
            <person name="Gundlach H."/>
            <person name="Hanada K."/>
            <person name="Heyl A."/>
            <person name="Hicks K.A."/>
            <person name="Hugh J."/>
            <person name="Lohr M."/>
            <person name="Mayer K."/>
            <person name="Melkozernov A."/>
            <person name="Murata T."/>
            <person name="Nelson D."/>
            <person name="Pils B."/>
            <person name="Prigge M."/>
            <person name="Reiss B."/>
            <person name="Renner T."/>
            <person name="Rombauts S."/>
            <person name="Rushton P."/>
            <person name="Sanderfoot A."/>
            <person name="Schween G."/>
            <person name="Shiu S.-H."/>
            <person name="Stueber K."/>
            <person name="Theodoulou F.L."/>
            <person name="Tu H."/>
            <person name="Van de Peer Y."/>
            <person name="Verrier P.J."/>
            <person name="Waters E."/>
            <person name="Wood A."/>
            <person name="Yang L."/>
            <person name="Cove D."/>
            <person name="Cuming A."/>
            <person name="Hasebe M."/>
            <person name="Lucas S."/>
            <person name="Mishler D.B."/>
            <person name="Reski R."/>
            <person name="Grigoriev I."/>
            <person name="Quatrano R.S."/>
            <person name="Boore J.L."/>
        </authorList>
    </citation>
    <scope>NUCLEOTIDE SEQUENCE [LARGE SCALE GENOMIC DNA]</scope>
    <source>
        <strain evidence="3 4">cv. Gransden 2004</strain>
    </source>
</reference>
<dbReference type="EnsemblPlants" id="Pp3c12_9990V3.1">
    <property type="protein sequence ID" value="PAC:32973002.CDS.1"/>
    <property type="gene ID" value="Pp3c12_9990"/>
</dbReference>
<dbReference type="AlphaFoldDB" id="A0A2K1JQ67"/>